<evidence type="ECO:0000256" key="3">
    <source>
        <dbReference type="ARBA" id="ARBA00022737"/>
    </source>
</evidence>
<evidence type="ECO:0000256" key="1">
    <source>
        <dbReference type="ARBA" id="ARBA00022553"/>
    </source>
</evidence>
<evidence type="ECO:0000256" key="5">
    <source>
        <dbReference type="SAM" id="MobiDB-lite"/>
    </source>
</evidence>
<dbReference type="AlphaFoldDB" id="A0A8D8W2Q7"/>
<dbReference type="InterPro" id="IPR015943">
    <property type="entry name" value="WD40/YVTN_repeat-like_dom_sf"/>
</dbReference>
<dbReference type="EMBL" id="HBUF01128375">
    <property type="protein sequence ID" value="CAG6643679.1"/>
    <property type="molecule type" value="Transcribed_RNA"/>
</dbReference>
<evidence type="ECO:0000256" key="4">
    <source>
        <dbReference type="PROSITE-ProRule" id="PRU00221"/>
    </source>
</evidence>
<dbReference type="SUPFAM" id="SSF50978">
    <property type="entry name" value="WD40 repeat-like"/>
    <property type="match status" value="1"/>
</dbReference>
<name>A0A8D8W2Q7_9HEMI</name>
<feature type="repeat" description="WD" evidence="4">
    <location>
        <begin position="250"/>
        <end position="292"/>
    </location>
</feature>
<feature type="compositionally biased region" description="Acidic residues" evidence="5">
    <location>
        <begin position="41"/>
        <end position="53"/>
    </location>
</feature>
<keyword evidence="1" id="KW-0597">Phosphoprotein</keyword>
<feature type="compositionally biased region" description="Acidic residues" evidence="5">
    <location>
        <begin position="428"/>
        <end position="450"/>
    </location>
</feature>
<evidence type="ECO:0000256" key="2">
    <source>
        <dbReference type="ARBA" id="ARBA00022574"/>
    </source>
</evidence>
<organism evidence="6">
    <name type="scientific">Cacopsylla melanoneura</name>
    <dbReference type="NCBI Taxonomy" id="428564"/>
    <lineage>
        <taxon>Eukaryota</taxon>
        <taxon>Metazoa</taxon>
        <taxon>Ecdysozoa</taxon>
        <taxon>Arthropoda</taxon>
        <taxon>Hexapoda</taxon>
        <taxon>Insecta</taxon>
        <taxon>Pterygota</taxon>
        <taxon>Neoptera</taxon>
        <taxon>Paraneoptera</taxon>
        <taxon>Hemiptera</taxon>
        <taxon>Sternorrhyncha</taxon>
        <taxon>Psylloidea</taxon>
        <taxon>Psyllidae</taxon>
        <taxon>Psyllinae</taxon>
        <taxon>Cacopsylla</taxon>
    </lineage>
</organism>
<dbReference type="PROSITE" id="PS00678">
    <property type="entry name" value="WD_REPEATS_1"/>
    <property type="match status" value="1"/>
</dbReference>
<dbReference type="EMBL" id="HBUF01184063">
    <property type="protein sequence ID" value="CAG6656120.1"/>
    <property type="molecule type" value="Transcribed_RNA"/>
</dbReference>
<sequence length="538" mass="62106">MNFVPCMKWVKTGVAKGNPEKIKLSPDELRRLIAEEKQQEREEEELEGEEDDEYNMKDYDKDADDTLKGAMGLGSVAVLEEEDKSLPTQTYHHRIKLDESDSEIDNEIIRPNDNLLLVGHVQDEMSILEVYVYNQESKDFYVHHDLLLPNVPLCFEWIGYDPGSSETGNLCAIGDLGPIIKVWDLDIIDCLKPAFTLGKKKKEPKKGYKHTDSVLDLSWNKNAAHVLASASVDNTILLWDLDDGIATTQMSHSKDKVQMLKWHPHESHTLLSGSSDKRVRIYDCRTYDSFMTWKVKGEVEKGIWNANCPFSCFVGTSKGYVYNIDVRNKKPVWEIKAFEKEVTGLYVNENIPDRLYACSNEEILNVYQNLMTSEPELIHQKQVNIGEVMCLEGNPDHHQIIAMGGTKRCKNLTLLNIETAFSKKENNNEEEDMEEEVEDDEESDIDDVEEFFGVQSNQKKQSKKNKKISSEPIEPFKPTPFSHLDQHFVKTKDPSLMKQRKFVKKQKKKEKAVDKIKKKKKLEKFHKNQEKMTKKNRN</sequence>
<dbReference type="Pfam" id="PF00400">
    <property type="entry name" value="WD40"/>
    <property type="match status" value="2"/>
</dbReference>
<dbReference type="EMBL" id="HBUF01372056">
    <property type="protein sequence ID" value="CAG6726651.1"/>
    <property type="molecule type" value="Transcribed_RNA"/>
</dbReference>
<dbReference type="PROSITE" id="PS50082">
    <property type="entry name" value="WD_REPEATS_2"/>
    <property type="match status" value="2"/>
</dbReference>
<dbReference type="PANTHER" id="PTHR14091:SF0">
    <property type="entry name" value="PERIODIC TRYPTOPHAN PROTEIN 1 HOMOLOG"/>
    <property type="match status" value="1"/>
</dbReference>
<dbReference type="Gene3D" id="2.130.10.10">
    <property type="entry name" value="YVTN repeat-like/Quinoprotein amine dehydrogenase"/>
    <property type="match status" value="1"/>
</dbReference>
<feature type="region of interest" description="Disordered" evidence="5">
    <location>
        <begin position="36"/>
        <end position="57"/>
    </location>
</feature>
<dbReference type="EMBL" id="HBUF01521128">
    <property type="protein sequence ID" value="CAG6748918.1"/>
    <property type="molecule type" value="Transcribed_RNA"/>
</dbReference>
<feature type="compositionally biased region" description="Basic residues" evidence="5">
    <location>
        <begin position="498"/>
        <end position="524"/>
    </location>
</feature>
<keyword evidence="3" id="KW-0677">Repeat</keyword>
<proteinExistence type="predicted"/>
<feature type="repeat" description="WD" evidence="4">
    <location>
        <begin position="207"/>
        <end position="249"/>
    </location>
</feature>
<feature type="compositionally biased region" description="Basic and acidic residues" evidence="5">
    <location>
        <begin position="484"/>
        <end position="495"/>
    </location>
</feature>
<feature type="region of interest" description="Disordered" evidence="5">
    <location>
        <begin position="423"/>
        <end position="538"/>
    </location>
</feature>
<dbReference type="InterPro" id="IPR001680">
    <property type="entry name" value="WD40_rpt"/>
</dbReference>
<dbReference type="PANTHER" id="PTHR14091">
    <property type="entry name" value="PERIODIC TRYPTOPHAN PROTEIN 1"/>
    <property type="match status" value="1"/>
</dbReference>
<feature type="compositionally biased region" description="Basic and acidic residues" evidence="5">
    <location>
        <begin position="525"/>
        <end position="538"/>
    </location>
</feature>
<dbReference type="InterPro" id="IPR044285">
    <property type="entry name" value="PWP1"/>
</dbReference>
<dbReference type="EMBL" id="HBUF01128378">
    <property type="protein sequence ID" value="CAG6643685.1"/>
    <property type="molecule type" value="Transcribed_RNA"/>
</dbReference>
<dbReference type="EMBL" id="HBUF01128377">
    <property type="protein sequence ID" value="CAG6643683.1"/>
    <property type="molecule type" value="Transcribed_RNA"/>
</dbReference>
<dbReference type="EMBL" id="HBUF01521129">
    <property type="protein sequence ID" value="CAG6748919.1"/>
    <property type="molecule type" value="Transcribed_RNA"/>
</dbReference>
<dbReference type="PROSITE" id="PS50294">
    <property type="entry name" value="WD_REPEATS_REGION"/>
    <property type="match status" value="1"/>
</dbReference>
<dbReference type="SMART" id="SM00320">
    <property type="entry name" value="WD40"/>
    <property type="match status" value="3"/>
</dbReference>
<dbReference type="EMBL" id="HBUF01184062">
    <property type="protein sequence ID" value="CAG6656119.1"/>
    <property type="molecule type" value="Transcribed_RNA"/>
</dbReference>
<protein>
    <submittedName>
        <fullName evidence="6">Periodic tryptophan protein 1 homolog</fullName>
    </submittedName>
</protein>
<dbReference type="GO" id="GO:0005634">
    <property type="term" value="C:nucleus"/>
    <property type="evidence" value="ECO:0007669"/>
    <property type="project" value="TreeGrafter"/>
</dbReference>
<accession>A0A8D8W2Q7</accession>
<reference evidence="6" key="1">
    <citation type="submission" date="2021-05" db="EMBL/GenBank/DDBJ databases">
        <authorList>
            <person name="Alioto T."/>
            <person name="Alioto T."/>
            <person name="Gomez Garrido J."/>
        </authorList>
    </citation>
    <scope>NUCLEOTIDE SEQUENCE</scope>
</reference>
<evidence type="ECO:0000313" key="6">
    <source>
        <dbReference type="EMBL" id="CAG6643683.1"/>
    </source>
</evidence>
<dbReference type="InterPro" id="IPR036322">
    <property type="entry name" value="WD40_repeat_dom_sf"/>
</dbReference>
<dbReference type="EMBL" id="HBUF01128376">
    <property type="protein sequence ID" value="CAG6643681.1"/>
    <property type="molecule type" value="Transcribed_RNA"/>
</dbReference>
<dbReference type="InterPro" id="IPR019775">
    <property type="entry name" value="WD40_repeat_CS"/>
</dbReference>
<dbReference type="EMBL" id="HBUF01184061">
    <property type="protein sequence ID" value="CAG6656118.1"/>
    <property type="molecule type" value="Transcribed_RNA"/>
</dbReference>
<keyword evidence="2 4" id="KW-0853">WD repeat</keyword>
<dbReference type="GO" id="GO:0006364">
    <property type="term" value="P:rRNA processing"/>
    <property type="evidence" value="ECO:0007669"/>
    <property type="project" value="InterPro"/>
</dbReference>